<evidence type="ECO:0000313" key="2">
    <source>
        <dbReference type="EMBL" id="RUS95970.1"/>
    </source>
</evidence>
<dbReference type="AlphaFoldDB" id="A0A3S1C3H6"/>
<keyword evidence="3" id="KW-1185">Reference proteome</keyword>
<feature type="transmembrane region" description="Helical" evidence="1">
    <location>
        <begin position="47"/>
        <end position="67"/>
    </location>
</feature>
<keyword evidence="1" id="KW-1133">Transmembrane helix</keyword>
<sequence length="196" mass="20461">MENLLLGQATKLVEAMDKTVDDNLPQNIADIIKFHSKGAAVAALASAWVPGAGGVAAIAICAGFIWTMYGKIGAEIGLPISKNILKSLASGVATNIASSIVGAIAISTAFSIFPGLGNIGSSVIMGGTSYAMTLASGYVYLKIMTELFSKGIDPTTLSEQELKNIAKTVANDSDVKDVLKRAKEEFKSKNEQGEFK</sequence>
<keyword evidence="1" id="KW-0812">Transmembrane</keyword>
<evidence type="ECO:0000313" key="3">
    <source>
        <dbReference type="Proteomes" id="UP000276103"/>
    </source>
</evidence>
<evidence type="ECO:0008006" key="4">
    <source>
        <dbReference type="Google" id="ProtNLM"/>
    </source>
</evidence>
<dbReference type="EMBL" id="RSCM01000008">
    <property type="protein sequence ID" value="RUS95970.1"/>
    <property type="molecule type" value="Genomic_DNA"/>
</dbReference>
<name>A0A3S1C3H6_ANAVA</name>
<dbReference type="RefSeq" id="WP_127054574.1">
    <property type="nucleotide sequence ID" value="NZ_RSCM01000008.1"/>
</dbReference>
<feature type="transmembrane region" description="Helical" evidence="1">
    <location>
        <begin position="88"/>
        <end position="113"/>
    </location>
</feature>
<gene>
    <name evidence="2" type="ORF">DSM107003_26320</name>
</gene>
<reference evidence="2 3" key="1">
    <citation type="journal article" date="2019" name="Genome Biol. Evol.">
        <title>Day and night: Metabolic profiles and evolutionary relationships of six axenic non-marine cyanobacteria.</title>
        <authorList>
            <person name="Will S.E."/>
            <person name="Henke P."/>
            <person name="Boedeker C."/>
            <person name="Huang S."/>
            <person name="Brinkmann H."/>
            <person name="Rohde M."/>
            <person name="Jarek M."/>
            <person name="Friedl T."/>
            <person name="Seufert S."/>
            <person name="Schumacher M."/>
            <person name="Overmann J."/>
            <person name="Neumann-Schaal M."/>
            <person name="Petersen J."/>
        </authorList>
    </citation>
    <scope>NUCLEOTIDE SEQUENCE [LARGE SCALE GENOMIC DNA]</scope>
    <source>
        <strain evidence="2 3">SAG 1403-4b</strain>
    </source>
</reference>
<comment type="caution">
    <text evidence="2">The sequence shown here is derived from an EMBL/GenBank/DDBJ whole genome shotgun (WGS) entry which is preliminary data.</text>
</comment>
<protein>
    <recommendedName>
        <fullName evidence="4">DUF697 domain-containing protein</fullName>
    </recommendedName>
</protein>
<accession>A0A3S1C3H6</accession>
<organism evidence="2 3">
    <name type="scientific">Trichormus variabilis SAG 1403-4b</name>
    <dbReference type="NCBI Taxonomy" id="447716"/>
    <lineage>
        <taxon>Bacteria</taxon>
        <taxon>Bacillati</taxon>
        <taxon>Cyanobacteriota</taxon>
        <taxon>Cyanophyceae</taxon>
        <taxon>Nostocales</taxon>
        <taxon>Nostocaceae</taxon>
        <taxon>Trichormus</taxon>
    </lineage>
</organism>
<evidence type="ECO:0000256" key="1">
    <source>
        <dbReference type="SAM" id="Phobius"/>
    </source>
</evidence>
<dbReference type="Proteomes" id="UP000276103">
    <property type="component" value="Unassembled WGS sequence"/>
</dbReference>
<proteinExistence type="predicted"/>
<keyword evidence="1" id="KW-0472">Membrane</keyword>
<feature type="transmembrane region" description="Helical" evidence="1">
    <location>
        <begin position="119"/>
        <end position="141"/>
    </location>
</feature>
<dbReference type="OrthoDB" id="1492555at2"/>